<dbReference type="Gene3D" id="3.40.50.720">
    <property type="entry name" value="NAD(P)-binding Rossmann-like Domain"/>
    <property type="match status" value="2"/>
</dbReference>
<dbReference type="GO" id="GO:0000271">
    <property type="term" value="P:polysaccharide biosynthetic process"/>
    <property type="evidence" value="ECO:0007669"/>
    <property type="project" value="InterPro"/>
</dbReference>
<reference evidence="5 6" key="1">
    <citation type="submission" date="2019-11" db="EMBL/GenBank/DDBJ databases">
        <title>Genome analysis of Rhizobacterium cereale a novel genus and species isolated from maize roots in North Spain.</title>
        <authorList>
            <person name="Menendez E."/>
            <person name="Flores-Felix J.D."/>
            <person name="Ramirez-Bahena M.-H."/>
            <person name="Igual J.M."/>
            <person name="Garcia-Fraile P."/>
            <person name="Peix A."/>
            <person name="Velazquez E."/>
        </authorList>
    </citation>
    <scope>NUCLEOTIDE SEQUENCE [LARGE SCALE GENOMIC DNA]</scope>
    <source>
        <strain evidence="5 6">RZME27</strain>
    </source>
</reference>
<dbReference type="GO" id="GO:0016628">
    <property type="term" value="F:oxidoreductase activity, acting on the CH-CH group of donors, NAD or NADP as acceptor"/>
    <property type="evidence" value="ECO:0007669"/>
    <property type="project" value="InterPro"/>
</dbReference>
<dbReference type="InterPro" id="IPR036220">
    <property type="entry name" value="UDP-Glc/GDP-Man_DH_C_sf"/>
</dbReference>
<dbReference type="PIRSF" id="PIRSF000124">
    <property type="entry name" value="UDPglc_GDPman_dh"/>
    <property type="match status" value="1"/>
</dbReference>
<dbReference type="Pfam" id="PF00984">
    <property type="entry name" value="UDPG_MGDP_dh"/>
    <property type="match status" value="1"/>
</dbReference>
<evidence type="ECO:0000259" key="4">
    <source>
        <dbReference type="SMART" id="SM00984"/>
    </source>
</evidence>
<organism evidence="5 6">
    <name type="scientific">Endobacterium cereale</name>
    <dbReference type="NCBI Taxonomy" id="2663029"/>
    <lineage>
        <taxon>Bacteria</taxon>
        <taxon>Pseudomonadati</taxon>
        <taxon>Pseudomonadota</taxon>
        <taxon>Alphaproteobacteria</taxon>
        <taxon>Hyphomicrobiales</taxon>
        <taxon>Rhizobiaceae</taxon>
        <taxon>Endobacterium</taxon>
    </lineage>
</organism>
<dbReference type="GO" id="GO:0016616">
    <property type="term" value="F:oxidoreductase activity, acting on the CH-OH group of donors, NAD or NADP as acceptor"/>
    <property type="evidence" value="ECO:0007669"/>
    <property type="project" value="InterPro"/>
</dbReference>
<keyword evidence="1" id="KW-0560">Oxidoreductase</keyword>
<evidence type="ECO:0000256" key="1">
    <source>
        <dbReference type="ARBA" id="ARBA00023002"/>
    </source>
</evidence>
<sequence length="508" mass="55654">MEGYFHGKRHSRRAEPDASLIALNECEAEANDRLASHSSLDSSARHTQLKDIEIQVPFPVTSTPSALPASTLLAAIQSKSARAGVIGLGYVGLPLAMTMARAGYRVTGFDIDPGKMVAIEAGKSYIEAVPDHILAGETAAGRFSATTDFSQLSDCDVIAICVPTPLTHHRDPDLSFVEKTCEKIAETLRPGQLIVLESTTYPGTTDEVMKPILEKSGLRSGEDFFIGYSPEREDPGNREFETSTIPKIVAGDGEAATGMMQAFYGAVVKTVVPVASTATAEAVKLTENIFRAVNIALVNELKVVYEAMGIDVWDVIDAAKTKPFGYMPFYPGPGLGGHCIPIDPFYLTWKSREYDQPTRFIELAGEINTAMPRHVITRLAEALDIKAGKALSRSKILILGLSYKKNVPDIRESPSLKLMEIILERGGDFDYYDPFVGEIPQTREYGHLRGRTSIEWNEVTIRSYDAVLVATDHDDVDYQALTEWSPLIIDTRNVFGRRAIAAEHIVKA</sequence>
<comment type="caution">
    <text evidence="5">The sequence shown here is derived from an EMBL/GenBank/DDBJ whole genome shotgun (WGS) entry which is preliminary data.</text>
</comment>
<dbReference type="PIRSF" id="PIRSF500136">
    <property type="entry name" value="UDP_ManNAc_DH"/>
    <property type="match status" value="1"/>
</dbReference>
<dbReference type="Pfam" id="PF03720">
    <property type="entry name" value="UDPG_MGDP_dh_C"/>
    <property type="match status" value="1"/>
</dbReference>
<keyword evidence="2" id="KW-0520">NAD</keyword>
<proteinExistence type="inferred from homology"/>
<dbReference type="SUPFAM" id="SSF51735">
    <property type="entry name" value="NAD(P)-binding Rossmann-fold domains"/>
    <property type="match status" value="1"/>
</dbReference>
<dbReference type="SMART" id="SM00984">
    <property type="entry name" value="UDPG_MGDP_dh_C"/>
    <property type="match status" value="1"/>
</dbReference>
<evidence type="ECO:0000313" key="5">
    <source>
        <dbReference type="EMBL" id="MQY45912.1"/>
    </source>
</evidence>
<dbReference type="InterPro" id="IPR014026">
    <property type="entry name" value="UDP-Glc/GDP-Man_DH_dimer"/>
</dbReference>
<dbReference type="InterPro" id="IPR017476">
    <property type="entry name" value="UDP-Glc/GDP-Man"/>
</dbReference>
<dbReference type="GO" id="GO:0051287">
    <property type="term" value="F:NAD binding"/>
    <property type="evidence" value="ECO:0007669"/>
    <property type="project" value="InterPro"/>
</dbReference>
<name>A0A6A8A3P8_9HYPH</name>
<dbReference type="PANTHER" id="PTHR43491">
    <property type="entry name" value="UDP-N-ACETYL-D-MANNOSAMINE DEHYDROGENASE"/>
    <property type="match status" value="1"/>
</dbReference>
<dbReference type="Proteomes" id="UP000435138">
    <property type="component" value="Unassembled WGS sequence"/>
</dbReference>
<dbReference type="PANTHER" id="PTHR43491:SF1">
    <property type="entry name" value="UDP-N-ACETYL-D-MANNOSAMINE DEHYDROGENASE"/>
    <property type="match status" value="1"/>
</dbReference>
<dbReference type="SUPFAM" id="SSF48179">
    <property type="entry name" value="6-phosphogluconate dehydrogenase C-terminal domain-like"/>
    <property type="match status" value="1"/>
</dbReference>
<feature type="domain" description="UDP-glucose/GDP-mannose dehydrogenase C-terminal" evidence="4">
    <location>
        <begin position="397"/>
        <end position="497"/>
    </location>
</feature>
<comment type="similarity">
    <text evidence="3">Belongs to the UDP-glucose/GDP-mannose dehydrogenase family.</text>
</comment>
<dbReference type="InterPro" id="IPR036291">
    <property type="entry name" value="NAD(P)-bd_dom_sf"/>
</dbReference>
<dbReference type="EMBL" id="WIXI01000038">
    <property type="protein sequence ID" value="MQY45912.1"/>
    <property type="molecule type" value="Genomic_DNA"/>
</dbReference>
<gene>
    <name evidence="5" type="ORF">GAO09_07555</name>
</gene>
<dbReference type="InterPro" id="IPR014027">
    <property type="entry name" value="UDP-Glc/GDP-Man_DH_C"/>
</dbReference>
<dbReference type="InterPro" id="IPR008927">
    <property type="entry name" value="6-PGluconate_DH-like_C_sf"/>
</dbReference>
<dbReference type="NCBIfam" id="TIGR03026">
    <property type="entry name" value="NDP-sugDHase"/>
    <property type="match status" value="1"/>
</dbReference>
<evidence type="ECO:0000313" key="6">
    <source>
        <dbReference type="Proteomes" id="UP000435138"/>
    </source>
</evidence>
<dbReference type="Pfam" id="PF03721">
    <property type="entry name" value="UDPG_MGDP_dh_N"/>
    <property type="match status" value="1"/>
</dbReference>
<accession>A0A6A8A3P8</accession>
<keyword evidence="6" id="KW-1185">Reference proteome</keyword>
<dbReference type="InterPro" id="IPR001732">
    <property type="entry name" value="UDP-Glc/GDP-Man_DH_N"/>
</dbReference>
<dbReference type="AlphaFoldDB" id="A0A6A8A3P8"/>
<evidence type="ECO:0000256" key="3">
    <source>
        <dbReference type="PIRNR" id="PIRNR000124"/>
    </source>
</evidence>
<evidence type="ECO:0000256" key="2">
    <source>
        <dbReference type="ARBA" id="ARBA00023027"/>
    </source>
</evidence>
<dbReference type="SUPFAM" id="SSF52413">
    <property type="entry name" value="UDP-glucose/GDP-mannose dehydrogenase C-terminal domain"/>
    <property type="match status" value="1"/>
</dbReference>
<dbReference type="InterPro" id="IPR028359">
    <property type="entry name" value="UDP_ManNAc/GlcNAc_DH"/>
</dbReference>
<protein>
    <submittedName>
        <fullName evidence="5">Nucleotide sugar dehydrogenase</fullName>
    </submittedName>
</protein>